<dbReference type="InterPro" id="IPR021139">
    <property type="entry name" value="NYN"/>
</dbReference>
<protein>
    <recommendedName>
        <fullName evidence="1">NYN domain-containing protein</fullName>
    </recommendedName>
</protein>
<organism evidence="2 3">
    <name type="scientific">Candidatus Azambacteria bacterium RIFCSPLOWO2_01_FULL_46_25</name>
    <dbReference type="NCBI Taxonomy" id="1797298"/>
    <lineage>
        <taxon>Bacteria</taxon>
        <taxon>Candidatus Azamiibacteriota</taxon>
    </lineage>
</organism>
<name>A0A1F5BW42_9BACT</name>
<proteinExistence type="predicted"/>
<evidence type="ECO:0000313" key="2">
    <source>
        <dbReference type="EMBL" id="OGD34819.1"/>
    </source>
</evidence>
<evidence type="ECO:0000259" key="1">
    <source>
        <dbReference type="Pfam" id="PF01936"/>
    </source>
</evidence>
<dbReference type="PANTHER" id="PTHR35458">
    <property type="entry name" value="SLR0755 PROTEIN"/>
    <property type="match status" value="1"/>
</dbReference>
<dbReference type="GO" id="GO:0004540">
    <property type="term" value="F:RNA nuclease activity"/>
    <property type="evidence" value="ECO:0007669"/>
    <property type="project" value="InterPro"/>
</dbReference>
<evidence type="ECO:0000313" key="3">
    <source>
        <dbReference type="Proteomes" id="UP000176650"/>
    </source>
</evidence>
<feature type="domain" description="NYN" evidence="1">
    <location>
        <begin position="7"/>
        <end position="154"/>
    </location>
</feature>
<sequence>MKQKHQRVGVFLDVQNLYHSAKNLYKARVNFKEVLKNAVAGRQLVRAIGYVISTESGEEKGFFEALVNLGIETKEKELQIFFGGLKKADWDVGIAVDALRIAPAVDAVVICSGDGDFLPLIEQLKSMGKQAEVVAFGKSASLKLKEQADDFIDLCAYPDKYLIRAGGRRYS</sequence>
<dbReference type="Gene3D" id="3.40.50.1010">
    <property type="entry name" value="5'-nuclease"/>
    <property type="match status" value="1"/>
</dbReference>
<dbReference type="PANTHER" id="PTHR35458:SF8">
    <property type="entry name" value="SLR0650 PROTEIN"/>
    <property type="match status" value="1"/>
</dbReference>
<reference evidence="2 3" key="1">
    <citation type="journal article" date="2016" name="Nat. Commun.">
        <title>Thousands of microbial genomes shed light on interconnected biogeochemical processes in an aquifer system.</title>
        <authorList>
            <person name="Anantharaman K."/>
            <person name="Brown C.T."/>
            <person name="Hug L.A."/>
            <person name="Sharon I."/>
            <person name="Castelle C.J."/>
            <person name="Probst A.J."/>
            <person name="Thomas B.C."/>
            <person name="Singh A."/>
            <person name="Wilkins M.J."/>
            <person name="Karaoz U."/>
            <person name="Brodie E.L."/>
            <person name="Williams K.H."/>
            <person name="Hubbard S.S."/>
            <person name="Banfield J.F."/>
        </authorList>
    </citation>
    <scope>NUCLEOTIDE SEQUENCE [LARGE SCALE GENOMIC DNA]</scope>
</reference>
<comment type="caution">
    <text evidence="2">The sequence shown here is derived from an EMBL/GenBank/DDBJ whole genome shotgun (WGS) entry which is preliminary data.</text>
</comment>
<dbReference type="EMBL" id="MEYS01000001">
    <property type="protein sequence ID" value="OGD34819.1"/>
    <property type="molecule type" value="Genomic_DNA"/>
</dbReference>
<dbReference type="Proteomes" id="UP000176650">
    <property type="component" value="Unassembled WGS sequence"/>
</dbReference>
<accession>A0A1F5BW42</accession>
<dbReference type="Pfam" id="PF01936">
    <property type="entry name" value="NYN"/>
    <property type="match status" value="1"/>
</dbReference>
<dbReference type="InterPro" id="IPR047140">
    <property type="entry name" value="LabA"/>
</dbReference>
<dbReference type="CDD" id="cd10911">
    <property type="entry name" value="PIN_LabA"/>
    <property type="match status" value="1"/>
</dbReference>
<dbReference type="AlphaFoldDB" id="A0A1F5BW42"/>
<dbReference type="STRING" id="1797298.A2988_02255"/>
<gene>
    <name evidence="2" type="ORF">A2988_02255</name>
</gene>